<feature type="compositionally biased region" description="Polar residues" evidence="2">
    <location>
        <begin position="366"/>
        <end position="386"/>
    </location>
</feature>
<dbReference type="PANTHER" id="PTHR47718:SF13">
    <property type="entry name" value="OS09G0290500 PROTEIN"/>
    <property type="match status" value="1"/>
</dbReference>
<proteinExistence type="predicted"/>
<comment type="caution">
    <text evidence="3">The sequence shown here is derived from an EMBL/GenBank/DDBJ whole genome shotgun (WGS) entry which is preliminary data.</text>
</comment>
<feature type="region of interest" description="Disordered" evidence="2">
    <location>
        <begin position="343"/>
        <end position="386"/>
    </location>
</feature>
<feature type="non-terminal residue" evidence="3">
    <location>
        <position position="1"/>
    </location>
</feature>
<sequence>TLPVLKKQLDEIKKMFDIEIKICKDTIYCFDNESFRFLAAHLINYSSHKINDTISLNNARLLILYKPLTKVNLNIQENIAQIEKLKKEIQRSDITTKELKNQDLANAIQKAKSMTKISNDASVLLTFLMQKKLEDPRWVVDFELNNDNSLIRLLWMSSGQAVDKVPIVMFTDEDPALDATIPIAFSETYSAHCIFHIAQNLPKNLKAKFERWNKLLNDFPMTKDYLLCVLDLKCCSWAQAYLYRIFIAGIESTSRFHDYRQAVMMNTIPIAGQDLFPEIINVIDEYLTEPISNAIKMEMSQCLFVSANKIEPSFEELHHEQHNENHDVPKRLMASEVSDNAWEIQTNETSDQTEESKTETETEESQNMNEVNLENIKNPNKVSTRG</sequence>
<dbReference type="EMBL" id="CAJVQA010008908">
    <property type="protein sequence ID" value="CAG8678893.1"/>
    <property type="molecule type" value="Genomic_DNA"/>
</dbReference>
<organism evidence="3 4">
    <name type="scientific">Cetraspora pellucida</name>
    <dbReference type="NCBI Taxonomy" id="1433469"/>
    <lineage>
        <taxon>Eukaryota</taxon>
        <taxon>Fungi</taxon>
        <taxon>Fungi incertae sedis</taxon>
        <taxon>Mucoromycota</taxon>
        <taxon>Glomeromycotina</taxon>
        <taxon>Glomeromycetes</taxon>
        <taxon>Diversisporales</taxon>
        <taxon>Gigasporaceae</taxon>
        <taxon>Cetraspora</taxon>
    </lineage>
</organism>
<dbReference type="OrthoDB" id="2348750at2759"/>
<evidence type="ECO:0000313" key="4">
    <source>
        <dbReference type="Proteomes" id="UP000789759"/>
    </source>
</evidence>
<dbReference type="AlphaFoldDB" id="A0A9N9EHT7"/>
<gene>
    <name evidence="3" type="ORF">CPELLU_LOCUS10672</name>
</gene>
<reference evidence="3" key="1">
    <citation type="submission" date="2021-06" db="EMBL/GenBank/DDBJ databases">
        <authorList>
            <person name="Kallberg Y."/>
            <person name="Tangrot J."/>
            <person name="Rosling A."/>
        </authorList>
    </citation>
    <scope>NUCLEOTIDE SEQUENCE</scope>
    <source>
        <strain evidence="3">FL966</strain>
    </source>
</reference>
<protein>
    <submittedName>
        <fullName evidence="3">14198_t:CDS:1</fullName>
    </submittedName>
</protein>
<feature type="coiled-coil region" evidence="1">
    <location>
        <begin position="68"/>
        <end position="102"/>
    </location>
</feature>
<keyword evidence="4" id="KW-1185">Reference proteome</keyword>
<evidence type="ECO:0000313" key="3">
    <source>
        <dbReference type="EMBL" id="CAG8678893.1"/>
    </source>
</evidence>
<dbReference type="PANTHER" id="PTHR47718">
    <property type="entry name" value="OS01G0519700 PROTEIN"/>
    <property type="match status" value="1"/>
</dbReference>
<evidence type="ECO:0000256" key="1">
    <source>
        <dbReference type="SAM" id="Coils"/>
    </source>
</evidence>
<accession>A0A9N9EHT7</accession>
<evidence type="ECO:0000256" key="2">
    <source>
        <dbReference type="SAM" id="MobiDB-lite"/>
    </source>
</evidence>
<keyword evidence="1" id="KW-0175">Coiled coil</keyword>
<dbReference type="Proteomes" id="UP000789759">
    <property type="component" value="Unassembled WGS sequence"/>
</dbReference>
<name>A0A9N9EHT7_9GLOM</name>